<dbReference type="EMBL" id="JAYMYS010000003">
    <property type="protein sequence ID" value="KAK7400814.1"/>
    <property type="molecule type" value="Genomic_DNA"/>
</dbReference>
<evidence type="ECO:0000313" key="3">
    <source>
        <dbReference type="Proteomes" id="UP001386955"/>
    </source>
</evidence>
<dbReference type="AlphaFoldDB" id="A0AAN9SMG2"/>
<reference evidence="2 3" key="1">
    <citation type="submission" date="2024-01" db="EMBL/GenBank/DDBJ databases">
        <title>The genomes of 5 underutilized Papilionoideae crops provide insights into root nodulation and disease resistanc.</title>
        <authorList>
            <person name="Jiang F."/>
        </authorList>
    </citation>
    <scope>NUCLEOTIDE SEQUENCE [LARGE SCALE GENOMIC DNA]</scope>
    <source>
        <strain evidence="2">DUOXIRENSHENG_FW03</strain>
        <tissue evidence="2">Leaves</tissue>
    </source>
</reference>
<accession>A0AAN9SMG2</accession>
<name>A0AAN9SMG2_PSOTE</name>
<organism evidence="2 3">
    <name type="scientific">Psophocarpus tetragonolobus</name>
    <name type="common">Winged bean</name>
    <name type="synonym">Dolichos tetragonolobus</name>
    <dbReference type="NCBI Taxonomy" id="3891"/>
    <lineage>
        <taxon>Eukaryota</taxon>
        <taxon>Viridiplantae</taxon>
        <taxon>Streptophyta</taxon>
        <taxon>Embryophyta</taxon>
        <taxon>Tracheophyta</taxon>
        <taxon>Spermatophyta</taxon>
        <taxon>Magnoliopsida</taxon>
        <taxon>eudicotyledons</taxon>
        <taxon>Gunneridae</taxon>
        <taxon>Pentapetalae</taxon>
        <taxon>rosids</taxon>
        <taxon>fabids</taxon>
        <taxon>Fabales</taxon>
        <taxon>Fabaceae</taxon>
        <taxon>Papilionoideae</taxon>
        <taxon>50 kb inversion clade</taxon>
        <taxon>NPAAA clade</taxon>
        <taxon>indigoferoid/millettioid clade</taxon>
        <taxon>Phaseoleae</taxon>
        <taxon>Psophocarpus</taxon>
    </lineage>
</organism>
<keyword evidence="3" id="KW-1185">Reference proteome</keyword>
<evidence type="ECO:0000256" key="1">
    <source>
        <dbReference type="SAM" id="MobiDB-lite"/>
    </source>
</evidence>
<evidence type="ECO:0000313" key="2">
    <source>
        <dbReference type="EMBL" id="KAK7400814.1"/>
    </source>
</evidence>
<protein>
    <submittedName>
        <fullName evidence="2">Uncharacterized protein</fullName>
    </submittedName>
</protein>
<dbReference type="Proteomes" id="UP001386955">
    <property type="component" value="Unassembled WGS sequence"/>
</dbReference>
<feature type="region of interest" description="Disordered" evidence="1">
    <location>
        <begin position="1"/>
        <end position="21"/>
    </location>
</feature>
<proteinExistence type="predicted"/>
<sequence length="104" mass="11259">MAPDPKQIKPGDINAPHHVQSGGGGAILDTCVMMTLYMGAMDPVSFGFDNSLSSKEIPLAILLHWYLMITISCEPNQQAQMVPTPIRGIIARDGEDIPNGLKRN</sequence>
<gene>
    <name evidence="2" type="ORF">VNO78_12121</name>
</gene>
<comment type="caution">
    <text evidence="2">The sequence shown here is derived from an EMBL/GenBank/DDBJ whole genome shotgun (WGS) entry which is preliminary data.</text>
</comment>